<evidence type="ECO:0000313" key="5">
    <source>
        <dbReference type="EMBL" id="MDN4602403.1"/>
    </source>
</evidence>
<protein>
    <submittedName>
        <fullName evidence="5">Epoxide hydrolase</fullName>
    </submittedName>
</protein>
<feature type="domain" description="Epoxide hydrolase N-terminal" evidence="4">
    <location>
        <begin position="2"/>
        <end position="105"/>
    </location>
</feature>
<comment type="similarity">
    <text evidence="1">Belongs to the peptidase S33 family.</text>
</comment>
<evidence type="ECO:0000256" key="1">
    <source>
        <dbReference type="ARBA" id="ARBA00010088"/>
    </source>
</evidence>
<dbReference type="PRINTS" id="PR00412">
    <property type="entry name" value="EPOXHYDRLASE"/>
</dbReference>
<keyword evidence="6" id="KW-1185">Reference proteome</keyword>
<dbReference type="PANTHER" id="PTHR21661">
    <property type="entry name" value="EPOXIDE HYDROLASE 1-RELATED"/>
    <property type="match status" value="1"/>
</dbReference>
<name>A0ABT8JBD5_9BACL</name>
<evidence type="ECO:0000256" key="3">
    <source>
        <dbReference type="ARBA" id="ARBA00022801"/>
    </source>
</evidence>
<dbReference type="EMBL" id="JAROCD010000006">
    <property type="protein sequence ID" value="MDN4602403.1"/>
    <property type="molecule type" value="Genomic_DNA"/>
</dbReference>
<evidence type="ECO:0000256" key="2">
    <source>
        <dbReference type="ARBA" id="ARBA00022797"/>
    </source>
</evidence>
<dbReference type="Gene3D" id="3.40.50.1820">
    <property type="entry name" value="alpha/beta hydrolase"/>
    <property type="match status" value="1"/>
</dbReference>
<evidence type="ECO:0000313" key="6">
    <source>
        <dbReference type="Proteomes" id="UP001174205"/>
    </source>
</evidence>
<organism evidence="5 6">
    <name type="scientific">Paenibacillus vandeheii</name>
    <dbReference type="NCBI Taxonomy" id="3035917"/>
    <lineage>
        <taxon>Bacteria</taxon>
        <taxon>Bacillati</taxon>
        <taxon>Bacillota</taxon>
        <taxon>Bacilli</taxon>
        <taxon>Bacillales</taxon>
        <taxon>Paenibacillaceae</taxon>
        <taxon>Paenibacillus</taxon>
    </lineage>
</organism>
<dbReference type="SUPFAM" id="SSF53474">
    <property type="entry name" value="alpha/beta-Hydrolases"/>
    <property type="match status" value="1"/>
</dbReference>
<dbReference type="InterPro" id="IPR000639">
    <property type="entry name" value="Epox_hydrolase-like"/>
</dbReference>
<reference evidence="5" key="1">
    <citation type="submission" date="2023-03" db="EMBL/GenBank/DDBJ databases">
        <title>MT1 and MT2 Draft Genomes of Novel Species.</title>
        <authorList>
            <person name="Venkateswaran K."/>
        </authorList>
    </citation>
    <scope>NUCLEOTIDE SEQUENCE</scope>
    <source>
        <strain evidence="5">F6_3S_P_1C</strain>
    </source>
</reference>
<dbReference type="InterPro" id="IPR010497">
    <property type="entry name" value="Epoxide_hydro_N"/>
</dbReference>
<proteinExistence type="inferred from homology"/>
<dbReference type="PANTHER" id="PTHR21661:SF35">
    <property type="entry name" value="EPOXIDE HYDROLASE"/>
    <property type="match status" value="1"/>
</dbReference>
<accession>A0ABT8JBD5</accession>
<keyword evidence="3 5" id="KW-0378">Hydrolase</keyword>
<comment type="caution">
    <text evidence="5">The sequence shown here is derived from an EMBL/GenBank/DDBJ whole genome shotgun (WGS) entry which is preliminary data.</text>
</comment>
<dbReference type="PIRSF" id="PIRSF001112">
    <property type="entry name" value="Epoxide_hydrolase"/>
    <property type="match status" value="1"/>
</dbReference>
<sequence length="383" mass="43875">MKTFKIAIPEQQLHDLSIRLKQVRWPTRFYEEPWVLGTDASFLKRLVDYWGAEYNWREQEAWLNRFPQFIEHVDGFDIHFVHVRGEGVSSRPLLLTHGWPGSFVELLELIPYLTTPSLYGGQAEDAFDVIIPSLPGFAFSSKPTQRGVGSKYVATLWAELMVRLGYERYFVQGGDIGAGVSTWLAFLYPERVKGLHLNYIPGSYKPPLTQNTPAMSKEERSYLDTVAEWLEREGAYSSLHRTKPETLAFALSDSPAGLASWMVEKFQSWSDCKGDIESSFSLDHILTNISIYWFTNTIASSIRIYTEGAHMPLHFAEGQHITVPTGVSLFPKELPTPPRSWVERVYKVTYWEKANKGGHFAAMEHPKLFAEHLYHFFRSIDIG</sequence>
<dbReference type="RefSeq" id="WP_301247154.1">
    <property type="nucleotide sequence ID" value="NZ_JAROCD010000006.1"/>
</dbReference>
<dbReference type="Proteomes" id="UP001174205">
    <property type="component" value="Unassembled WGS sequence"/>
</dbReference>
<evidence type="ECO:0000259" key="4">
    <source>
        <dbReference type="Pfam" id="PF06441"/>
    </source>
</evidence>
<gene>
    <name evidence="5" type="ORF">P5G61_14305</name>
</gene>
<dbReference type="InterPro" id="IPR016292">
    <property type="entry name" value="Epoxide_hydrolase"/>
</dbReference>
<dbReference type="GO" id="GO:0016787">
    <property type="term" value="F:hydrolase activity"/>
    <property type="evidence" value="ECO:0007669"/>
    <property type="project" value="UniProtKB-KW"/>
</dbReference>
<dbReference type="InterPro" id="IPR029058">
    <property type="entry name" value="AB_hydrolase_fold"/>
</dbReference>
<keyword evidence="2" id="KW-0058">Aromatic hydrocarbons catabolism</keyword>
<dbReference type="Pfam" id="PF06441">
    <property type="entry name" value="EHN"/>
    <property type="match status" value="1"/>
</dbReference>